<accession>A0A6J0B2L6</accession>
<evidence type="ECO:0000256" key="1">
    <source>
        <dbReference type="ARBA" id="ARBA00038464"/>
    </source>
</evidence>
<dbReference type="PANTHER" id="PTHR23509">
    <property type="entry name" value="PA-PL1 PHOSPHOLIPASE FAMILY"/>
    <property type="match status" value="1"/>
</dbReference>
<dbReference type="InParanoid" id="A0A6J0B2L6"/>
<comment type="similarity">
    <text evidence="1">Belongs to the PA-PLA1 family.</text>
</comment>
<reference evidence="5" key="1">
    <citation type="submission" date="2025-08" db="UniProtKB">
        <authorList>
            <consortium name="RefSeq"/>
        </authorList>
    </citation>
    <scope>IDENTIFICATION</scope>
    <source>
        <tissue evidence="5">Thorax and Abdomen</tissue>
    </source>
</reference>
<feature type="region of interest" description="Disordered" evidence="2">
    <location>
        <begin position="1"/>
        <end position="33"/>
    </location>
</feature>
<sequence length="615" mass="70145">MSENLLNDVDPLSEIPMESDSRPTEELQDSLSQHNGIEENSDIEVNELEYAEPLPPEKVRWFYKEGVDKRWVEFCGYDSLRIENVWRRRKSGTNEHNNLTADGHMERVVVRGGMYDVEIDNMRCVSIYWPGEEWEIMRGTWFYDGSWIPLEPDPSRAIEETHLTLFQKSSPTQSSSTSAASTPSHSYKVLHTKNFPEFHVDWHAVDDVALYSENTPSKLMRSVTLKLGFTKTTGYRLRRGYKHPAVMDDKPHDIDHLVFVVHGIGQKRDTGKIIRNTTSFRECVDWLKQKYFPTLTHRAEFFPVEWRSSLKLDGDIVDAITPYSVLSIRHLLNTSAMDILYYTSPLYGGEVRAGLQKELNRLYFMFASRHPNWKGKVSILAHSLGCVIVYDIVTGWMGPDNRPSSPASPEVSPEGLQFPIENLFCLGSPLSVFLALRTRAPSNRIGVMPQDLCKRFYNIFHWSDPVAYRMEPLLERGYSRVEPVLIPPYGGVDGQPCEQSPSSSNAVDPNLPSAESEERDESPGDMPSRNADKGWSLWGLVRGGWSTKDGTSLSTPDMNPPFHPDQELKPRLDYVLRAVGLGRNYLYTVTAHTAYWSNYDVAYFVLTKLFPALET</sequence>
<gene>
    <name evidence="5" type="primary">LOC107216582</name>
</gene>
<evidence type="ECO:0000256" key="2">
    <source>
        <dbReference type="SAM" id="MobiDB-lite"/>
    </source>
</evidence>
<organism evidence="5">
    <name type="scientific">Neodiprion lecontei</name>
    <name type="common">Redheaded pine sawfly</name>
    <dbReference type="NCBI Taxonomy" id="441921"/>
    <lineage>
        <taxon>Eukaryota</taxon>
        <taxon>Metazoa</taxon>
        <taxon>Ecdysozoa</taxon>
        <taxon>Arthropoda</taxon>
        <taxon>Hexapoda</taxon>
        <taxon>Insecta</taxon>
        <taxon>Pterygota</taxon>
        <taxon>Neoptera</taxon>
        <taxon>Endopterygota</taxon>
        <taxon>Hymenoptera</taxon>
        <taxon>Tenthredinoidea</taxon>
        <taxon>Diprionidae</taxon>
        <taxon>Diprioninae</taxon>
        <taxon>Neodiprion</taxon>
    </lineage>
</organism>
<dbReference type="PANTHER" id="PTHR23509:SF48">
    <property type="entry name" value="INTRACELLULAR PHOSPHOLIPASE A1"/>
    <property type="match status" value="1"/>
</dbReference>
<feature type="domain" description="DDHD" evidence="3">
    <location>
        <begin position="416"/>
        <end position="611"/>
    </location>
</feature>
<dbReference type="Proteomes" id="UP000829291">
    <property type="component" value="Chromosome 4"/>
</dbReference>
<dbReference type="PROSITE" id="PS51043">
    <property type="entry name" value="DDHD"/>
    <property type="match status" value="1"/>
</dbReference>
<dbReference type="AlphaFoldDB" id="A0A6J0B2L6"/>
<dbReference type="OrthoDB" id="69269at2759"/>
<dbReference type="InterPro" id="IPR057826">
    <property type="entry name" value="WWE_C20G8.02"/>
</dbReference>
<evidence type="ECO:0000259" key="3">
    <source>
        <dbReference type="PROSITE" id="PS51043"/>
    </source>
</evidence>
<dbReference type="RefSeq" id="XP_015509310.1">
    <property type="nucleotide sequence ID" value="XM_015653824.2"/>
</dbReference>
<dbReference type="GO" id="GO:0004620">
    <property type="term" value="F:phospholipase activity"/>
    <property type="evidence" value="ECO:0007669"/>
    <property type="project" value="TreeGrafter"/>
</dbReference>
<dbReference type="GO" id="GO:0046872">
    <property type="term" value="F:metal ion binding"/>
    <property type="evidence" value="ECO:0007669"/>
    <property type="project" value="InterPro"/>
</dbReference>
<dbReference type="Pfam" id="PF23463">
    <property type="entry name" value="WWE_2"/>
    <property type="match status" value="1"/>
</dbReference>
<dbReference type="Pfam" id="PF02862">
    <property type="entry name" value="DDHD"/>
    <property type="match status" value="2"/>
</dbReference>
<dbReference type="SMART" id="SM01127">
    <property type="entry name" value="DDHD"/>
    <property type="match status" value="1"/>
</dbReference>
<dbReference type="GeneID" id="107216582"/>
<evidence type="ECO:0000313" key="5">
    <source>
        <dbReference type="RefSeq" id="XP_015509310.1"/>
    </source>
</evidence>
<dbReference type="GO" id="GO:0005737">
    <property type="term" value="C:cytoplasm"/>
    <property type="evidence" value="ECO:0007669"/>
    <property type="project" value="TreeGrafter"/>
</dbReference>
<evidence type="ECO:0000313" key="4">
    <source>
        <dbReference type="Proteomes" id="UP000829291"/>
    </source>
</evidence>
<dbReference type="KEGG" id="nlo:107216582"/>
<dbReference type="SUPFAM" id="SSF53474">
    <property type="entry name" value="alpha/beta-Hydrolases"/>
    <property type="match status" value="1"/>
</dbReference>
<protein>
    <submittedName>
        <fullName evidence="5">Phospholipase DDHD1 isoform X1</fullName>
    </submittedName>
</protein>
<feature type="compositionally biased region" description="Polar residues" evidence="2">
    <location>
        <begin position="497"/>
        <end position="507"/>
    </location>
</feature>
<dbReference type="InterPro" id="IPR058055">
    <property type="entry name" value="PA-PLA1"/>
</dbReference>
<dbReference type="InterPro" id="IPR029058">
    <property type="entry name" value="AB_hydrolase_fold"/>
</dbReference>
<proteinExistence type="inferred from homology"/>
<feature type="region of interest" description="Disordered" evidence="2">
    <location>
        <begin position="489"/>
        <end position="534"/>
    </location>
</feature>
<dbReference type="InterPro" id="IPR004177">
    <property type="entry name" value="DDHD_dom"/>
</dbReference>
<name>A0A6J0B2L6_NEOLC</name>
<keyword evidence="4" id="KW-1185">Reference proteome</keyword>